<feature type="domain" description="CABIT" evidence="3">
    <location>
        <begin position="44"/>
        <end position="297"/>
    </location>
</feature>
<dbReference type="PANTHER" id="PTHR15215">
    <property type="entry name" value="CABIT DOMAIN-CONTAINING PROTEIN"/>
    <property type="match status" value="1"/>
</dbReference>
<feature type="region of interest" description="Disordered" evidence="2">
    <location>
        <begin position="350"/>
        <end position="373"/>
    </location>
</feature>
<comment type="similarity">
    <text evidence="1">Belongs to the themis family.</text>
</comment>
<protein>
    <recommendedName>
        <fullName evidence="3">CABIT domain-containing protein</fullName>
    </recommendedName>
</protein>
<dbReference type="InterPro" id="IPR039671">
    <property type="entry name" value="THEMIS"/>
</dbReference>
<accession>A0A9Q1I9W8</accession>
<feature type="compositionally biased region" description="Basic and acidic residues" evidence="2">
    <location>
        <begin position="442"/>
        <end position="459"/>
    </location>
</feature>
<dbReference type="EMBL" id="JAFJMO010000001">
    <property type="protein sequence ID" value="KAJ8289246.1"/>
    <property type="molecule type" value="Genomic_DNA"/>
</dbReference>
<feature type="compositionally biased region" description="Acidic residues" evidence="2">
    <location>
        <begin position="200"/>
        <end position="221"/>
    </location>
</feature>
<organism evidence="4 5">
    <name type="scientific">Conger conger</name>
    <name type="common">Conger eel</name>
    <name type="synonym">Muraena conger</name>
    <dbReference type="NCBI Taxonomy" id="82655"/>
    <lineage>
        <taxon>Eukaryota</taxon>
        <taxon>Metazoa</taxon>
        <taxon>Chordata</taxon>
        <taxon>Craniata</taxon>
        <taxon>Vertebrata</taxon>
        <taxon>Euteleostomi</taxon>
        <taxon>Actinopterygii</taxon>
        <taxon>Neopterygii</taxon>
        <taxon>Teleostei</taxon>
        <taxon>Anguilliformes</taxon>
        <taxon>Congridae</taxon>
        <taxon>Conger</taxon>
    </lineage>
</organism>
<proteinExistence type="inferred from homology"/>
<evidence type="ECO:0000313" key="4">
    <source>
        <dbReference type="EMBL" id="KAJ8289246.1"/>
    </source>
</evidence>
<feature type="region of interest" description="Disordered" evidence="2">
    <location>
        <begin position="163"/>
        <end position="223"/>
    </location>
</feature>
<feature type="non-terminal residue" evidence="4">
    <location>
        <position position="1"/>
    </location>
</feature>
<dbReference type="AlphaFoldDB" id="A0A9Q1I9W8"/>
<dbReference type="InterPro" id="IPR025946">
    <property type="entry name" value="CABIT_dom"/>
</dbReference>
<dbReference type="GO" id="GO:0005634">
    <property type="term" value="C:nucleus"/>
    <property type="evidence" value="ECO:0007669"/>
    <property type="project" value="TreeGrafter"/>
</dbReference>
<comment type="caution">
    <text evidence="4">The sequence shown here is derived from an EMBL/GenBank/DDBJ whole genome shotgun (WGS) entry which is preliminary data.</text>
</comment>
<evidence type="ECO:0000256" key="1">
    <source>
        <dbReference type="ARBA" id="ARBA00006414"/>
    </source>
</evidence>
<reference evidence="4" key="1">
    <citation type="journal article" date="2023" name="Science">
        <title>Genome structures resolve the early diversification of teleost fishes.</title>
        <authorList>
            <person name="Parey E."/>
            <person name="Louis A."/>
            <person name="Montfort J."/>
            <person name="Bouchez O."/>
            <person name="Roques C."/>
            <person name="Iampietro C."/>
            <person name="Lluch J."/>
            <person name="Castinel A."/>
            <person name="Donnadieu C."/>
            <person name="Desvignes T."/>
            <person name="Floi Bucao C."/>
            <person name="Jouanno E."/>
            <person name="Wen M."/>
            <person name="Mejri S."/>
            <person name="Dirks R."/>
            <person name="Jansen H."/>
            <person name="Henkel C."/>
            <person name="Chen W.J."/>
            <person name="Zahm M."/>
            <person name="Cabau C."/>
            <person name="Klopp C."/>
            <person name="Thompson A.W."/>
            <person name="Robinson-Rechavi M."/>
            <person name="Braasch I."/>
            <person name="Lecointre G."/>
            <person name="Bobe J."/>
            <person name="Postlethwait J.H."/>
            <person name="Berthelot C."/>
            <person name="Roest Crollius H."/>
            <person name="Guiguen Y."/>
        </authorList>
    </citation>
    <scope>NUCLEOTIDE SEQUENCE</scope>
    <source>
        <strain evidence="4">Concon-B</strain>
    </source>
</reference>
<dbReference type="Pfam" id="PF12736">
    <property type="entry name" value="CABIT"/>
    <property type="match status" value="1"/>
</dbReference>
<feature type="region of interest" description="Disordered" evidence="2">
    <location>
        <begin position="405"/>
        <end position="459"/>
    </location>
</feature>
<evidence type="ECO:0000313" key="5">
    <source>
        <dbReference type="Proteomes" id="UP001152803"/>
    </source>
</evidence>
<sequence length="459" mass="51013">RKNVVQFPSSLEVDVTDVSESCGDVVFVTPLTLPEVAARAADAFPAVVEVLEAPESARPLFRCRWLPPLRPGRLLVLRGAGEARMVLASSFKGCRERRHFLLSSRYGGSFRRRPRNFGSAYELYAASCRGPAGLTVTVAMQWESPADDLPSLSVGDQLEVLRRGRAEPGRRGDDDGDHGDGAGAWPQGEDVLVCRRTSEADEEDEDEEEGEEEGRGEESEEVSLPMYLQGRFVEKLADTKKRYGLPELVERLALPLDVKAVRRDPNLEADPLPALSSLQLEEITSEPTVMASLLEQPNVVFELPIRWLSMTVSFTGDPLPWPEGPPRPEPRWETVTEVTDQFYFEFRKLANQDTDAPPPRPPKRRTQSAQKAPPAHLLLQSIVPTVQGPVALPVDGQDDARLRLAGQSPSSAITPGRWERAPATHPQEADCQGKQLRPLQHVHQDPQTREEEEERKAKQ</sequence>
<gene>
    <name evidence="4" type="ORF">COCON_G00019050</name>
</gene>
<feature type="compositionally biased region" description="Basic and acidic residues" evidence="2">
    <location>
        <begin position="163"/>
        <end position="173"/>
    </location>
</feature>
<evidence type="ECO:0000256" key="2">
    <source>
        <dbReference type="SAM" id="MobiDB-lite"/>
    </source>
</evidence>
<keyword evidence="5" id="KW-1185">Reference proteome</keyword>
<dbReference type="GO" id="GO:0005737">
    <property type="term" value="C:cytoplasm"/>
    <property type="evidence" value="ECO:0007669"/>
    <property type="project" value="TreeGrafter"/>
</dbReference>
<dbReference type="OrthoDB" id="9030353at2759"/>
<name>A0A9Q1I9W8_CONCO</name>
<dbReference type="PANTHER" id="PTHR15215:SF2">
    <property type="entry name" value="PROTEIN THEMIS2"/>
    <property type="match status" value="1"/>
</dbReference>
<dbReference type="GO" id="GO:0050852">
    <property type="term" value="P:T cell receptor signaling pathway"/>
    <property type="evidence" value="ECO:0007669"/>
    <property type="project" value="TreeGrafter"/>
</dbReference>
<evidence type="ECO:0000259" key="3">
    <source>
        <dbReference type="Pfam" id="PF12736"/>
    </source>
</evidence>
<dbReference type="Proteomes" id="UP001152803">
    <property type="component" value="Unassembled WGS sequence"/>
</dbReference>